<evidence type="ECO:0000313" key="8">
    <source>
        <dbReference type="EMBL" id="CAK9051178.1"/>
    </source>
</evidence>
<accession>A0ABP0MI77</accession>
<feature type="region of interest" description="Disordered" evidence="7">
    <location>
        <begin position="1"/>
        <end position="27"/>
    </location>
</feature>
<evidence type="ECO:0000256" key="4">
    <source>
        <dbReference type="ARBA" id="ARBA00023136"/>
    </source>
</evidence>
<evidence type="ECO:0000256" key="7">
    <source>
        <dbReference type="SAM" id="MobiDB-lite"/>
    </source>
</evidence>
<evidence type="ECO:0000256" key="6">
    <source>
        <dbReference type="ARBA" id="ARBA00037847"/>
    </source>
</evidence>
<feature type="compositionally biased region" description="Low complexity" evidence="7">
    <location>
        <begin position="7"/>
        <end position="22"/>
    </location>
</feature>
<evidence type="ECO:0000256" key="5">
    <source>
        <dbReference type="ARBA" id="ARBA00023242"/>
    </source>
</evidence>
<dbReference type="PANTHER" id="PTHR12265">
    <property type="entry name" value="TRANSMEMBRANE PROTEIN 53"/>
    <property type="match status" value="1"/>
</dbReference>
<evidence type="ECO:0000256" key="2">
    <source>
        <dbReference type="ARBA" id="ARBA00022692"/>
    </source>
</evidence>
<proteinExistence type="predicted"/>
<keyword evidence="2" id="KW-0812">Transmembrane</keyword>
<name>A0ABP0MI77_9DINO</name>
<keyword evidence="9" id="KW-1185">Reference proteome</keyword>
<keyword evidence="5" id="KW-0539">Nucleus</keyword>
<reference evidence="8 9" key="1">
    <citation type="submission" date="2024-02" db="EMBL/GenBank/DDBJ databases">
        <authorList>
            <person name="Chen Y."/>
            <person name="Shah S."/>
            <person name="Dougan E. K."/>
            <person name="Thang M."/>
            <person name="Chan C."/>
        </authorList>
    </citation>
    <scope>NUCLEOTIDE SEQUENCE [LARGE SCALE GENOMIC DNA]</scope>
</reference>
<dbReference type="PANTHER" id="PTHR12265:SF30">
    <property type="entry name" value="TRANSMEMBRANE PROTEIN 53"/>
    <property type="match status" value="1"/>
</dbReference>
<dbReference type="EMBL" id="CAXAMN010017780">
    <property type="protein sequence ID" value="CAK9051178.1"/>
    <property type="molecule type" value="Genomic_DNA"/>
</dbReference>
<comment type="caution">
    <text evidence="8">The sequence shown here is derived from an EMBL/GenBank/DDBJ whole genome shotgun (WGS) entry which is preliminary data.</text>
</comment>
<keyword evidence="3" id="KW-1133">Transmembrane helix</keyword>
<sequence length="432" mass="46627">MDDWDPFADPGDAEPAPAAKAPAPKPISAVVRKADDIFAALRAEAEEEEKAPAGSGAVDVQQRLDTLFGMDDEEVELLRQEFAGVTADCGGQHFFPMWRRALPLLEKTEAPCSNLLGLMIDDCVGLLADPSSNGKQAVHVALPEGKASNEVVFVLAWGGGSLMDIQDLVEVYREIMPGCTIFMSTSNQKNSFGLRRQCAVGIRAATDAWASSSAKPKLLVHLFSNSGMHTWTELLQAWGSLSSSANLEEQGISLAMPLPPIAEVLRGVILDSAPDGSVPLDACIQSLVQSVAAVVSLAVSSNHDGSEEARKEAEISSKRAVSAIIAGSSVVKAHLYRKPAKMLTKKASADTVVVHSLEPPVPMQFIYSKDDNIILAPGVERYLQEVNERPSRQGLAKPRVWCIEKSRHCMHKLSRPEEYRKCLTVFAQSTMG</sequence>
<protein>
    <submittedName>
        <fullName evidence="8">Uncharacterized protein</fullName>
    </submittedName>
</protein>
<evidence type="ECO:0000256" key="1">
    <source>
        <dbReference type="ARBA" id="ARBA00004126"/>
    </source>
</evidence>
<keyword evidence="4" id="KW-0472">Membrane</keyword>
<evidence type="ECO:0000313" key="9">
    <source>
        <dbReference type="Proteomes" id="UP001642484"/>
    </source>
</evidence>
<gene>
    <name evidence="8" type="ORF">CCMP2556_LOCUS26018</name>
</gene>
<organism evidence="8 9">
    <name type="scientific">Durusdinium trenchii</name>
    <dbReference type="NCBI Taxonomy" id="1381693"/>
    <lineage>
        <taxon>Eukaryota</taxon>
        <taxon>Sar</taxon>
        <taxon>Alveolata</taxon>
        <taxon>Dinophyceae</taxon>
        <taxon>Suessiales</taxon>
        <taxon>Symbiodiniaceae</taxon>
        <taxon>Durusdinium</taxon>
    </lineage>
</organism>
<dbReference type="Pfam" id="PF05705">
    <property type="entry name" value="DUF829"/>
    <property type="match status" value="1"/>
</dbReference>
<evidence type="ECO:0000256" key="3">
    <source>
        <dbReference type="ARBA" id="ARBA00022989"/>
    </source>
</evidence>
<dbReference type="InterPro" id="IPR008547">
    <property type="entry name" value="DUF829_TMEM53"/>
</dbReference>
<comment type="subcellular location">
    <subcellularLocation>
        <location evidence="6">Endomembrane system</location>
        <topology evidence="6">Single-pass membrane protein</topology>
    </subcellularLocation>
    <subcellularLocation>
        <location evidence="1">Nucleus membrane</location>
    </subcellularLocation>
</comment>
<dbReference type="Proteomes" id="UP001642484">
    <property type="component" value="Unassembled WGS sequence"/>
</dbReference>